<accession>A0A419SBV2</accession>
<dbReference type="InterPro" id="IPR005025">
    <property type="entry name" value="FMN_Rdtase-like_dom"/>
</dbReference>
<gene>
    <name evidence="2" type="ORF">BCY91_01420</name>
</gene>
<evidence type="ECO:0000259" key="1">
    <source>
        <dbReference type="Pfam" id="PF03358"/>
    </source>
</evidence>
<dbReference type="GO" id="GO:0010181">
    <property type="term" value="F:FMN binding"/>
    <property type="evidence" value="ECO:0007669"/>
    <property type="project" value="TreeGrafter"/>
</dbReference>
<proteinExistence type="predicted"/>
<dbReference type="InterPro" id="IPR029039">
    <property type="entry name" value="Flavoprotein-like_sf"/>
</dbReference>
<dbReference type="Gene3D" id="3.40.50.360">
    <property type="match status" value="1"/>
</dbReference>
<dbReference type="PANTHER" id="PTHR30543:SF21">
    <property type="entry name" value="NAD(P)H-DEPENDENT FMN REDUCTASE LOT6"/>
    <property type="match status" value="1"/>
</dbReference>
<organism evidence="2 3">
    <name type="scientific">Pelobium manganitolerans</name>
    <dbReference type="NCBI Taxonomy" id="1842495"/>
    <lineage>
        <taxon>Bacteria</taxon>
        <taxon>Pseudomonadati</taxon>
        <taxon>Bacteroidota</taxon>
        <taxon>Sphingobacteriia</taxon>
        <taxon>Sphingobacteriales</taxon>
        <taxon>Sphingobacteriaceae</taxon>
        <taxon>Pelobium</taxon>
    </lineage>
</organism>
<feature type="domain" description="NADPH-dependent FMN reductase-like" evidence="1">
    <location>
        <begin position="7"/>
        <end position="149"/>
    </location>
</feature>
<dbReference type="OrthoDB" id="9812295at2"/>
<comment type="caution">
    <text evidence="2">The sequence shown here is derived from an EMBL/GenBank/DDBJ whole genome shotgun (WGS) entry which is preliminary data.</text>
</comment>
<dbReference type="SUPFAM" id="SSF52218">
    <property type="entry name" value="Flavoproteins"/>
    <property type="match status" value="1"/>
</dbReference>
<dbReference type="EMBL" id="MBTA01000001">
    <property type="protein sequence ID" value="RKD20305.1"/>
    <property type="molecule type" value="Genomic_DNA"/>
</dbReference>
<dbReference type="GO" id="GO:0005829">
    <property type="term" value="C:cytosol"/>
    <property type="evidence" value="ECO:0007669"/>
    <property type="project" value="TreeGrafter"/>
</dbReference>
<keyword evidence="3" id="KW-1185">Reference proteome</keyword>
<name>A0A419SBV2_9SPHI</name>
<dbReference type="AlphaFoldDB" id="A0A419SBV2"/>
<dbReference type="PANTHER" id="PTHR30543">
    <property type="entry name" value="CHROMATE REDUCTASE"/>
    <property type="match status" value="1"/>
</dbReference>
<dbReference type="Pfam" id="PF03358">
    <property type="entry name" value="FMN_red"/>
    <property type="match status" value="1"/>
</dbReference>
<dbReference type="Proteomes" id="UP000283433">
    <property type="component" value="Unassembled WGS sequence"/>
</dbReference>
<sequence>MAYQLKIIIGSTRQGRKGTAVADWFSTIAQEHSDFEVEVLDLKQIDLPLFDEEEHPRLKKYKHEHTKNWSKSIDAADAYVIVTPEYNFSYPATIKNALDYLSLEWAEKPLAFVSYGGLSGGMRAVQELKPVITTLGMMPIPQAVNIPMFTTMLNEQGIFTGNERLEQSANAMLNALLRWTKALKQMRENP</sequence>
<dbReference type="InterPro" id="IPR050712">
    <property type="entry name" value="NAD(P)H-dep_reductase"/>
</dbReference>
<reference evidence="2 3" key="1">
    <citation type="submission" date="2016-07" db="EMBL/GenBank/DDBJ databases">
        <title>Genome of Pelobium manganitolerans.</title>
        <authorList>
            <person name="Wu S."/>
            <person name="Wang G."/>
        </authorList>
    </citation>
    <scope>NUCLEOTIDE SEQUENCE [LARGE SCALE GENOMIC DNA]</scope>
    <source>
        <strain evidence="2 3">YS-25</strain>
    </source>
</reference>
<protein>
    <submittedName>
        <fullName evidence="2">NADPH-dependent FMN reductase</fullName>
    </submittedName>
</protein>
<dbReference type="GO" id="GO:0016491">
    <property type="term" value="F:oxidoreductase activity"/>
    <property type="evidence" value="ECO:0007669"/>
    <property type="project" value="InterPro"/>
</dbReference>
<evidence type="ECO:0000313" key="3">
    <source>
        <dbReference type="Proteomes" id="UP000283433"/>
    </source>
</evidence>
<evidence type="ECO:0000313" key="2">
    <source>
        <dbReference type="EMBL" id="RKD20305.1"/>
    </source>
</evidence>
<dbReference type="RefSeq" id="WP_120180223.1">
    <property type="nucleotide sequence ID" value="NZ_MBTA01000001.1"/>
</dbReference>